<dbReference type="HOGENOM" id="CLU_147323_2_1_6"/>
<dbReference type="Pfam" id="PF02302">
    <property type="entry name" value="PTS_IIB"/>
    <property type="match status" value="1"/>
</dbReference>
<dbReference type="Proteomes" id="UP000019028">
    <property type="component" value="Chromosome"/>
</dbReference>
<dbReference type="InterPro" id="IPR013012">
    <property type="entry name" value="PTS_EIIB_3"/>
</dbReference>
<gene>
    <name evidence="9" type="ORF">Sant_2241</name>
</gene>
<protein>
    <submittedName>
        <fullName evidence="9">Putative cellobiose specific transporter phosphotransferase IIB component</fullName>
    </submittedName>
</protein>
<proteinExistence type="predicted"/>
<evidence type="ECO:0000256" key="3">
    <source>
        <dbReference type="ARBA" id="ARBA00022597"/>
    </source>
</evidence>
<dbReference type="Gene3D" id="3.40.50.2300">
    <property type="match status" value="1"/>
</dbReference>
<feature type="modified residue" description="Phosphocysteine; by EIIA" evidence="7">
    <location>
        <position position="8"/>
    </location>
</feature>
<evidence type="ECO:0000256" key="1">
    <source>
        <dbReference type="ARBA" id="ARBA00022448"/>
    </source>
</evidence>
<evidence type="ECO:0000256" key="5">
    <source>
        <dbReference type="ARBA" id="ARBA00022683"/>
    </source>
</evidence>
<name>W0HTV9_9GAMM</name>
<dbReference type="AlphaFoldDB" id="W0HTV9"/>
<dbReference type="SUPFAM" id="SSF52794">
    <property type="entry name" value="PTS system IIB component-like"/>
    <property type="match status" value="1"/>
</dbReference>
<dbReference type="InterPro" id="IPR036095">
    <property type="entry name" value="PTS_EIIB-like_sf"/>
</dbReference>
<keyword evidence="5" id="KW-0598">Phosphotransferase system</keyword>
<organism evidence="9 10">
    <name type="scientific">Sodalis praecaptivus</name>
    <dbReference type="NCBI Taxonomy" id="1239307"/>
    <lineage>
        <taxon>Bacteria</taxon>
        <taxon>Pseudomonadati</taxon>
        <taxon>Pseudomonadota</taxon>
        <taxon>Gammaproteobacteria</taxon>
        <taxon>Enterobacterales</taxon>
        <taxon>Bruguierivoracaceae</taxon>
        <taxon>Sodalis</taxon>
    </lineage>
</organism>
<evidence type="ECO:0000313" key="10">
    <source>
        <dbReference type="Proteomes" id="UP000019028"/>
    </source>
</evidence>
<feature type="domain" description="PTS EIIB type-3" evidence="8">
    <location>
        <begin position="1"/>
        <end position="103"/>
    </location>
</feature>
<dbReference type="EMBL" id="CP006569">
    <property type="protein sequence ID" value="AHF77286.1"/>
    <property type="molecule type" value="Genomic_DNA"/>
</dbReference>
<evidence type="ECO:0000256" key="4">
    <source>
        <dbReference type="ARBA" id="ARBA00022679"/>
    </source>
</evidence>
<dbReference type="GO" id="GO:0009401">
    <property type="term" value="P:phosphoenolpyruvate-dependent sugar phosphotransferase system"/>
    <property type="evidence" value="ECO:0007669"/>
    <property type="project" value="UniProtKB-KW"/>
</dbReference>
<dbReference type="PANTHER" id="PTHR34581:SF2">
    <property type="entry name" value="PTS SYSTEM N,N'-DIACETYLCHITOBIOSE-SPECIFIC EIIB COMPONENT"/>
    <property type="match status" value="1"/>
</dbReference>
<keyword evidence="1" id="KW-0813">Transport</keyword>
<evidence type="ECO:0000256" key="7">
    <source>
        <dbReference type="PROSITE-ProRule" id="PRU00423"/>
    </source>
</evidence>
<keyword evidence="3" id="KW-0762">Sugar transport</keyword>
<dbReference type="GO" id="GO:0016301">
    <property type="term" value="F:kinase activity"/>
    <property type="evidence" value="ECO:0007669"/>
    <property type="project" value="UniProtKB-KW"/>
</dbReference>
<evidence type="ECO:0000313" key="9">
    <source>
        <dbReference type="EMBL" id="AHF77286.1"/>
    </source>
</evidence>
<dbReference type="InterPro" id="IPR003501">
    <property type="entry name" value="PTS_EIIB_2/3"/>
</dbReference>
<evidence type="ECO:0000259" key="8">
    <source>
        <dbReference type="PROSITE" id="PS51100"/>
    </source>
</evidence>
<reference evidence="9 10" key="1">
    <citation type="journal article" date="2014" name="Genome Biol. Evol.">
        <title>Genome degeneration and adaptation in a nascent stage of symbiosis.</title>
        <authorList>
            <person name="Oakeson K.F."/>
            <person name="Gil R."/>
            <person name="Clayton A.L."/>
            <person name="Dunn D.M."/>
            <person name="von Niederhausern A.C."/>
            <person name="Hamil C."/>
            <person name="Aoyagi A."/>
            <person name="Duval B."/>
            <person name="Baca A."/>
            <person name="Silva F.J."/>
            <person name="Vallier A."/>
            <person name="Jackson D.G."/>
            <person name="Latorre A."/>
            <person name="Weiss R.B."/>
            <person name="Heddi A."/>
            <person name="Moya A."/>
            <person name="Dale C."/>
        </authorList>
    </citation>
    <scope>NUCLEOTIDE SEQUENCE [LARGE SCALE GENOMIC DNA]</scope>
    <source>
        <strain evidence="9 10">HS1</strain>
    </source>
</reference>
<dbReference type="InterPro" id="IPR051819">
    <property type="entry name" value="PTS_sugar-specific_EIIB"/>
</dbReference>
<dbReference type="PANTHER" id="PTHR34581">
    <property type="entry name" value="PTS SYSTEM N,N'-DIACETYLCHITOBIOSE-SPECIFIC EIIB COMPONENT"/>
    <property type="match status" value="1"/>
</dbReference>
<keyword evidence="4 9" id="KW-0808">Transferase</keyword>
<dbReference type="OrthoDB" id="6433375at2"/>
<dbReference type="RefSeq" id="WP_025422420.1">
    <property type="nucleotide sequence ID" value="NZ_CP006569.1"/>
</dbReference>
<keyword evidence="6" id="KW-0418">Kinase</keyword>
<dbReference type="PROSITE" id="PS51100">
    <property type="entry name" value="PTS_EIIB_TYPE_3"/>
    <property type="match status" value="1"/>
</dbReference>
<accession>W0HTV9</accession>
<sequence>MTKILICCISGTTATMLAKKINKLARDQNRDIITSATGQDNFAIAAPLYDAFLIGPHITYKLNYFSSLIPDHKPIKVINGSDYITMNAEKILNDFIAGQTPVS</sequence>
<dbReference type="PATRIC" id="fig|1239307.3.peg.2483"/>
<dbReference type="KEGG" id="sod:Sant_2241"/>
<dbReference type="GO" id="GO:0008982">
    <property type="term" value="F:protein-N(PI)-phosphohistidine-sugar phosphotransferase activity"/>
    <property type="evidence" value="ECO:0007669"/>
    <property type="project" value="InterPro"/>
</dbReference>
<keyword evidence="2" id="KW-0597">Phosphoprotein</keyword>
<evidence type="ECO:0000256" key="6">
    <source>
        <dbReference type="ARBA" id="ARBA00022777"/>
    </source>
</evidence>
<keyword evidence="10" id="KW-1185">Reference proteome</keyword>
<evidence type="ECO:0000256" key="2">
    <source>
        <dbReference type="ARBA" id="ARBA00022553"/>
    </source>
</evidence>